<gene>
    <name evidence="1" type="primary">mcm4_1</name>
    <name evidence="1" type="ORF">g.96756</name>
</gene>
<reference evidence="1" key="1">
    <citation type="journal article" date="2016" name="Gigascience">
        <title>De novo construction of an expanded transcriptome assembly for the western tarnished plant bug, Lygus hesperus.</title>
        <authorList>
            <person name="Tassone E.E."/>
            <person name="Geib S.M."/>
            <person name="Hall B."/>
            <person name="Fabrick J.A."/>
            <person name="Brent C.S."/>
            <person name="Hull J.J."/>
        </authorList>
    </citation>
    <scope>NUCLEOTIDE SEQUENCE</scope>
</reference>
<sequence length="123" mass="13648">MRFAAAVTIDDVVEAKRLMSSALKAAATDPRTGLINLDIFHAPDPHKNTTEGNMQRLTQLIEQRYRNHGKKKVSMMELRQSFNELSSSMALRPLAPATFVELITFMAGGEVIDSFDSSTVTFT</sequence>
<name>A0A146KTY1_LYGHE</name>
<protein>
    <submittedName>
        <fullName evidence="1">DNA replication licensing factor mcm4</fullName>
    </submittedName>
</protein>
<evidence type="ECO:0000313" key="1">
    <source>
        <dbReference type="EMBL" id="JAP99950.1"/>
    </source>
</evidence>
<dbReference type="EMBL" id="GDHC01018678">
    <property type="protein sequence ID" value="JAP99950.1"/>
    <property type="molecule type" value="Transcribed_RNA"/>
</dbReference>
<proteinExistence type="predicted"/>
<dbReference type="AlphaFoldDB" id="A0A146KTY1"/>
<accession>A0A146KTY1</accession>
<organism evidence="1">
    <name type="scientific">Lygus hesperus</name>
    <name type="common">Western plant bug</name>
    <dbReference type="NCBI Taxonomy" id="30085"/>
    <lineage>
        <taxon>Eukaryota</taxon>
        <taxon>Metazoa</taxon>
        <taxon>Ecdysozoa</taxon>
        <taxon>Arthropoda</taxon>
        <taxon>Hexapoda</taxon>
        <taxon>Insecta</taxon>
        <taxon>Pterygota</taxon>
        <taxon>Neoptera</taxon>
        <taxon>Paraneoptera</taxon>
        <taxon>Hemiptera</taxon>
        <taxon>Heteroptera</taxon>
        <taxon>Panheteroptera</taxon>
        <taxon>Cimicomorpha</taxon>
        <taxon>Miridae</taxon>
        <taxon>Mirini</taxon>
        <taxon>Lygus</taxon>
    </lineage>
</organism>